<comment type="subcellular location">
    <subcellularLocation>
        <location evidence="1">Nucleus</location>
    </subcellularLocation>
</comment>
<dbReference type="Pfam" id="PF13181">
    <property type="entry name" value="TPR_8"/>
    <property type="match status" value="1"/>
</dbReference>
<feature type="repeat" description="TPR" evidence="6">
    <location>
        <begin position="469"/>
        <end position="502"/>
    </location>
</feature>
<evidence type="ECO:0000313" key="8">
    <source>
        <dbReference type="EMBL" id="KAH9323620.1"/>
    </source>
</evidence>
<keyword evidence="3 6" id="KW-0802">TPR repeat</keyword>
<dbReference type="InterPro" id="IPR011990">
    <property type="entry name" value="TPR-like_helical_dom_sf"/>
</dbReference>
<evidence type="ECO:0000256" key="2">
    <source>
        <dbReference type="ARBA" id="ARBA00022737"/>
    </source>
</evidence>
<dbReference type="SMART" id="SM00028">
    <property type="entry name" value="TPR"/>
    <property type="match status" value="8"/>
</dbReference>
<sequence length="747" mass="83684">MEAKMVECVNSSLRLYMYRNATFICQRLCAEYPSESNFQLLASCYLRSNQAYRAYHILKGTQLPQSRYLFALSCFEMGLHREAEAALCPINEPSTEIPNGAAGHYLLGLIYRYTDRRKIAIEHFVQAVSLDPFLWSAYEELCILGATEEAAELFGDSAVFRLQQQQMQLELSSQYVASAGDERTLPPSRSSHSGERSPRQAKQLAASNIVELPAGHPSYAVPGNVALHNTPFPVNMTAYNTPSPVASQVFPAAPPPLNRNIQYQQNPNVTAADVSPRSGVNAAGQAPRRKFMDEGKLRKVSGRLFSETGPRRSTRLSGDATVQVSSSVFPVGGNGTGNSSSKFGGGLLPTNKINASSSFRTTATRKGHSLAIDSSLEDGKKYEALEDSGAEDMIVNPARHPGSVPVEDEPRMRNRSNTSNRSSRFAEGSLELLGLLRILGEAFRHSCMHRCKEALQAFCKLQQQQYSTGWVLCQVGKAHFEMVDYSEAERAFSWARRVSPYNLEGMDTYSTVLYHMKDEMKLSYLALELNAIDRLSPQAWCALGNCYSLQKDHETALKTFQRAIQIDSRFTYAHTLCGHEYVAMEEFENGINCYRSALRIDPRHYNAWYGLGTIYLRQEKYNFAEHHFRTARVINPRSSVLMCYLGMALHALKKNEEALQMLDEAIFADPKNPLPIYQKANVLVSNERYNDALQELELLKEVAPRESSVYSLIGKIYKRLNVPERAMYYFGLALDLKPSTADVAIIK</sequence>
<keyword evidence="2" id="KW-0677">Repeat</keyword>
<proteinExistence type="inferred from homology"/>
<evidence type="ECO:0000256" key="5">
    <source>
        <dbReference type="ARBA" id="ARBA00038210"/>
    </source>
</evidence>
<dbReference type="GO" id="GO:0005680">
    <property type="term" value="C:anaphase-promoting complex"/>
    <property type="evidence" value="ECO:0007669"/>
    <property type="project" value="UniProtKB-ARBA"/>
</dbReference>
<evidence type="ECO:0000256" key="6">
    <source>
        <dbReference type="PROSITE-ProRule" id="PRU00339"/>
    </source>
</evidence>
<dbReference type="GO" id="GO:0051301">
    <property type="term" value="P:cell division"/>
    <property type="evidence" value="ECO:0007669"/>
    <property type="project" value="TreeGrafter"/>
</dbReference>
<dbReference type="Pfam" id="PF00515">
    <property type="entry name" value="TPR_1"/>
    <property type="match status" value="1"/>
</dbReference>
<dbReference type="GO" id="GO:0016567">
    <property type="term" value="P:protein ubiquitination"/>
    <property type="evidence" value="ECO:0007669"/>
    <property type="project" value="TreeGrafter"/>
</dbReference>
<dbReference type="GO" id="GO:0005737">
    <property type="term" value="C:cytoplasm"/>
    <property type="evidence" value="ECO:0007669"/>
    <property type="project" value="TreeGrafter"/>
</dbReference>
<feature type="non-terminal residue" evidence="8">
    <location>
        <position position="1"/>
    </location>
</feature>
<dbReference type="AlphaFoldDB" id="A0AA38GKR2"/>
<feature type="region of interest" description="Disordered" evidence="7">
    <location>
        <begin position="271"/>
        <end position="290"/>
    </location>
</feature>
<evidence type="ECO:0000256" key="1">
    <source>
        <dbReference type="ARBA" id="ARBA00004123"/>
    </source>
</evidence>
<name>A0AA38GKR2_TAXCH</name>
<dbReference type="GO" id="GO:0031145">
    <property type="term" value="P:anaphase-promoting complex-dependent catabolic process"/>
    <property type="evidence" value="ECO:0007669"/>
    <property type="project" value="TreeGrafter"/>
</dbReference>
<feature type="repeat" description="TPR" evidence="6">
    <location>
        <begin position="639"/>
        <end position="672"/>
    </location>
</feature>
<dbReference type="Pfam" id="PF14559">
    <property type="entry name" value="TPR_19"/>
    <property type="match status" value="1"/>
</dbReference>
<dbReference type="Proteomes" id="UP000824469">
    <property type="component" value="Unassembled WGS sequence"/>
</dbReference>
<dbReference type="OMA" id="WHSPQAW"/>
<feature type="repeat" description="TPR" evidence="6">
    <location>
        <begin position="605"/>
        <end position="638"/>
    </location>
</feature>
<feature type="region of interest" description="Disordered" evidence="7">
    <location>
        <begin position="394"/>
        <end position="421"/>
    </location>
</feature>
<feature type="repeat" description="TPR" evidence="6">
    <location>
        <begin position="537"/>
        <end position="570"/>
    </location>
</feature>
<evidence type="ECO:0000313" key="9">
    <source>
        <dbReference type="Proteomes" id="UP000824469"/>
    </source>
</evidence>
<organism evidence="8 9">
    <name type="scientific">Taxus chinensis</name>
    <name type="common">Chinese yew</name>
    <name type="synonym">Taxus wallichiana var. chinensis</name>
    <dbReference type="NCBI Taxonomy" id="29808"/>
    <lineage>
        <taxon>Eukaryota</taxon>
        <taxon>Viridiplantae</taxon>
        <taxon>Streptophyta</taxon>
        <taxon>Embryophyta</taxon>
        <taxon>Tracheophyta</taxon>
        <taxon>Spermatophyta</taxon>
        <taxon>Pinopsida</taxon>
        <taxon>Pinidae</taxon>
        <taxon>Conifers II</taxon>
        <taxon>Cupressales</taxon>
        <taxon>Taxaceae</taxon>
        <taxon>Taxus</taxon>
    </lineage>
</organism>
<dbReference type="GO" id="GO:0007091">
    <property type="term" value="P:metaphase/anaphase transition of mitotic cell cycle"/>
    <property type="evidence" value="ECO:0007669"/>
    <property type="project" value="TreeGrafter"/>
</dbReference>
<reference evidence="8 9" key="1">
    <citation type="journal article" date="2021" name="Nat. Plants">
        <title>The Taxus genome provides insights into paclitaxel biosynthesis.</title>
        <authorList>
            <person name="Xiong X."/>
            <person name="Gou J."/>
            <person name="Liao Q."/>
            <person name="Li Y."/>
            <person name="Zhou Q."/>
            <person name="Bi G."/>
            <person name="Li C."/>
            <person name="Du R."/>
            <person name="Wang X."/>
            <person name="Sun T."/>
            <person name="Guo L."/>
            <person name="Liang H."/>
            <person name="Lu P."/>
            <person name="Wu Y."/>
            <person name="Zhang Z."/>
            <person name="Ro D.K."/>
            <person name="Shang Y."/>
            <person name="Huang S."/>
            <person name="Yan J."/>
        </authorList>
    </citation>
    <scope>NUCLEOTIDE SEQUENCE [LARGE SCALE GENOMIC DNA]</scope>
    <source>
        <strain evidence="8">Ta-2019</strain>
    </source>
</reference>
<dbReference type="SUPFAM" id="SSF48452">
    <property type="entry name" value="TPR-like"/>
    <property type="match status" value="2"/>
</dbReference>
<dbReference type="FunFam" id="1.25.40.10:FF:000018">
    <property type="entry name" value="Cell division cycle protein 27 homolog B"/>
    <property type="match status" value="1"/>
</dbReference>
<dbReference type="Pfam" id="PF12895">
    <property type="entry name" value="ANAPC3"/>
    <property type="match status" value="1"/>
</dbReference>
<protein>
    <submittedName>
        <fullName evidence="8">Uncharacterized protein</fullName>
    </submittedName>
</protein>
<keyword evidence="4" id="KW-0539">Nucleus</keyword>
<dbReference type="PANTHER" id="PTHR12558:SF13">
    <property type="entry name" value="CELL DIVISION CYCLE PROTEIN 27 HOMOLOG"/>
    <property type="match status" value="1"/>
</dbReference>
<feature type="region of interest" description="Disordered" evidence="7">
    <location>
        <begin position="179"/>
        <end position="203"/>
    </location>
</feature>
<feature type="repeat" description="TPR" evidence="6">
    <location>
        <begin position="707"/>
        <end position="740"/>
    </location>
</feature>
<comment type="similarity">
    <text evidence="5">Belongs to the APC3/CDC27 family.</text>
</comment>
<keyword evidence="9" id="KW-1185">Reference proteome</keyword>
<dbReference type="InterPro" id="IPR019734">
    <property type="entry name" value="TPR_rpt"/>
</dbReference>
<evidence type="ECO:0000256" key="3">
    <source>
        <dbReference type="ARBA" id="ARBA00022803"/>
    </source>
</evidence>
<comment type="caution">
    <text evidence="8">The sequence shown here is derived from an EMBL/GenBank/DDBJ whole genome shotgun (WGS) entry which is preliminary data.</text>
</comment>
<feature type="repeat" description="TPR" evidence="6">
    <location>
        <begin position="101"/>
        <end position="134"/>
    </location>
</feature>
<dbReference type="Gene3D" id="1.25.40.10">
    <property type="entry name" value="Tetratricopeptide repeat domain"/>
    <property type="match status" value="4"/>
</dbReference>
<accession>A0AA38GKR2</accession>
<evidence type="ECO:0000256" key="4">
    <source>
        <dbReference type="ARBA" id="ARBA00023242"/>
    </source>
</evidence>
<feature type="repeat" description="TPR" evidence="6">
    <location>
        <begin position="571"/>
        <end position="604"/>
    </location>
</feature>
<gene>
    <name evidence="8" type="ORF">KI387_018259</name>
</gene>
<dbReference type="EMBL" id="JAHRHJ020000003">
    <property type="protein sequence ID" value="KAH9323620.1"/>
    <property type="molecule type" value="Genomic_DNA"/>
</dbReference>
<dbReference type="PANTHER" id="PTHR12558">
    <property type="entry name" value="CELL DIVISION CYCLE 16,23,27"/>
    <property type="match status" value="1"/>
</dbReference>
<dbReference type="PROSITE" id="PS50005">
    <property type="entry name" value="TPR"/>
    <property type="match status" value="7"/>
</dbReference>
<dbReference type="Pfam" id="PF13414">
    <property type="entry name" value="TPR_11"/>
    <property type="match status" value="1"/>
</dbReference>
<evidence type="ECO:0000256" key="7">
    <source>
        <dbReference type="SAM" id="MobiDB-lite"/>
    </source>
</evidence>